<dbReference type="PANTHER" id="PTHR10665">
    <property type="entry name" value="RECOMBINING BINDING PROTEIN SUPPRESSOR OF HAIRLESS"/>
    <property type="match status" value="1"/>
</dbReference>
<name>A0ABN7T0J1_OIKDI</name>
<dbReference type="EMBL" id="OU015567">
    <property type="protein sequence ID" value="CAG5110984.1"/>
    <property type="molecule type" value="Genomic_DNA"/>
</dbReference>
<dbReference type="SUPFAM" id="SSF110217">
    <property type="entry name" value="DNA-binding protein LAG-1 (CSL)"/>
    <property type="match status" value="1"/>
</dbReference>
<dbReference type="InterPro" id="IPR040159">
    <property type="entry name" value="CLS_fam"/>
</dbReference>
<gene>
    <name evidence="1" type="ORF">OKIOD_LOCUS14093</name>
</gene>
<organism evidence="1 2">
    <name type="scientific">Oikopleura dioica</name>
    <name type="common">Tunicate</name>
    <dbReference type="NCBI Taxonomy" id="34765"/>
    <lineage>
        <taxon>Eukaryota</taxon>
        <taxon>Metazoa</taxon>
        <taxon>Chordata</taxon>
        <taxon>Tunicata</taxon>
        <taxon>Appendicularia</taxon>
        <taxon>Copelata</taxon>
        <taxon>Oikopleuridae</taxon>
        <taxon>Oikopleura</taxon>
    </lineage>
</organism>
<reference evidence="1 2" key="1">
    <citation type="submission" date="2021-04" db="EMBL/GenBank/DDBJ databases">
        <authorList>
            <person name="Bliznina A."/>
        </authorList>
    </citation>
    <scope>NUCLEOTIDE SEQUENCE [LARGE SCALE GENOMIC DNA]</scope>
</reference>
<dbReference type="InterPro" id="IPR036358">
    <property type="entry name" value="BTD_sf"/>
</dbReference>
<sequence length="110" mass="12329">MLAKMTRYALLESEDILIKRERVFISESLFLIPDAASAKDVQFTAALNDAEFRCGFSRVISKPSKKRQTVRYNELSFESGGCVALFNRVRSQTLGYISASTDGFENGFNS</sequence>
<proteinExistence type="predicted"/>
<evidence type="ECO:0000313" key="1">
    <source>
        <dbReference type="EMBL" id="CAG5110984.1"/>
    </source>
</evidence>
<keyword evidence="2" id="KW-1185">Reference proteome</keyword>
<protein>
    <submittedName>
        <fullName evidence="1">Oidioi.mRNA.OKI2018_I69.chr2.g5328.t1.cds</fullName>
    </submittedName>
</protein>
<accession>A0ABN7T0J1</accession>
<evidence type="ECO:0000313" key="2">
    <source>
        <dbReference type="Proteomes" id="UP001158576"/>
    </source>
</evidence>
<dbReference type="Proteomes" id="UP001158576">
    <property type="component" value="Chromosome 2"/>
</dbReference>